<organism evidence="15 16">
    <name type="scientific">Tanacetum coccineum</name>
    <dbReference type="NCBI Taxonomy" id="301880"/>
    <lineage>
        <taxon>Eukaryota</taxon>
        <taxon>Viridiplantae</taxon>
        <taxon>Streptophyta</taxon>
        <taxon>Embryophyta</taxon>
        <taxon>Tracheophyta</taxon>
        <taxon>Spermatophyta</taxon>
        <taxon>Magnoliopsida</taxon>
        <taxon>eudicotyledons</taxon>
        <taxon>Gunneridae</taxon>
        <taxon>Pentapetalae</taxon>
        <taxon>asterids</taxon>
        <taxon>campanulids</taxon>
        <taxon>Asterales</taxon>
        <taxon>Asteraceae</taxon>
        <taxon>Asteroideae</taxon>
        <taxon>Anthemideae</taxon>
        <taxon>Anthemidinae</taxon>
        <taxon>Tanacetum</taxon>
    </lineage>
</organism>
<dbReference type="Proteomes" id="UP001151760">
    <property type="component" value="Unassembled WGS sequence"/>
</dbReference>
<keyword evidence="9" id="KW-0233">DNA recombination</keyword>
<reference evidence="15" key="2">
    <citation type="submission" date="2022-01" db="EMBL/GenBank/DDBJ databases">
        <authorList>
            <person name="Yamashiro T."/>
            <person name="Shiraishi A."/>
            <person name="Satake H."/>
            <person name="Nakayama K."/>
        </authorList>
    </citation>
    <scope>NUCLEOTIDE SEQUENCE</scope>
</reference>
<keyword evidence="16" id="KW-1185">Reference proteome</keyword>
<evidence type="ECO:0000256" key="3">
    <source>
        <dbReference type="ARBA" id="ARBA00022759"/>
    </source>
</evidence>
<evidence type="ECO:0000256" key="8">
    <source>
        <dbReference type="ARBA" id="ARBA00022932"/>
    </source>
</evidence>
<reference evidence="15" key="1">
    <citation type="journal article" date="2022" name="Int. J. Mol. Sci.">
        <title>Draft Genome of Tanacetum Coccineum: Genomic Comparison of Closely Related Tanacetum-Family Plants.</title>
        <authorList>
            <person name="Yamashiro T."/>
            <person name="Shiraishi A."/>
            <person name="Nakayama K."/>
            <person name="Satake H."/>
        </authorList>
    </citation>
    <scope>NUCLEOTIDE SEQUENCE</scope>
</reference>
<sequence length="428" mass="49098">MSKATSTKPWLWHRRLSHLNFGTINQLTSKDLVDGLPKFKYDKDRLCSACEQGKSKKASFPPKLVPSTEYKLELLYMDFCGPMRNLKAQILKFRTDNGTEFKNEKLQSSLCYLINDHDDLGKMKPKADIGVFISYSKSLRDFRIYNCRTKKITEMIHVKFDELTAMAFECNNSEPGFNCLNFQDSSEDSKSVPSKTNLDNLFGPLCEEYYATSTLEVSNISAVNTLDNEDPSSSSSIPVEEDEAPQIVSSSEELVTTESNTPILNENENEQIQEDVAELNGNTIMHSFDIPEHAIKAKWLWKNKMNAENTITHNKSRLVAKGYSKKEGIDFEESFAPVARLEAVHMFVAYAAYKNFTIYQLDVKTAFLNGPLKEQVFVSRSDEFVDPDFPNHVYRLKKALYCLKKPPRAWYDKLYSFLIEHYFTKGYC</sequence>
<proteinExistence type="predicted"/>
<feature type="compositionally biased region" description="Low complexity" evidence="11">
    <location>
        <begin position="248"/>
        <end position="259"/>
    </location>
</feature>
<evidence type="ECO:0000313" key="16">
    <source>
        <dbReference type="Proteomes" id="UP001151760"/>
    </source>
</evidence>
<dbReference type="PANTHER" id="PTHR42648:SF11">
    <property type="entry name" value="TRANSPOSON TY4-P GAG-POL POLYPROTEIN"/>
    <property type="match status" value="1"/>
</dbReference>
<keyword evidence="8" id="KW-0808">Transferase</keyword>
<keyword evidence="2" id="KW-0479">Metal-binding</keyword>
<evidence type="ECO:0000256" key="2">
    <source>
        <dbReference type="ARBA" id="ARBA00022723"/>
    </source>
</evidence>
<evidence type="ECO:0000256" key="7">
    <source>
        <dbReference type="ARBA" id="ARBA00022918"/>
    </source>
</evidence>
<feature type="domain" description="Retroviral polymerase SH3-like" evidence="14">
    <location>
        <begin position="109"/>
        <end position="165"/>
    </location>
</feature>
<gene>
    <name evidence="15" type="ORF">Tco_0729212</name>
</gene>
<evidence type="ECO:0000259" key="13">
    <source>
        <dbReference type="Pfam" id="PF13976"/>
    </source>
</evidence>
<feature type="region of interest" description="Disordered" evidence="11">
    <location>
        <begin position="226"/>
        <end position="265"/>
    </location>
</feature>
<keyword evidence="1" id="KW-0540">Nuclease</keyword>
<dbReference type="EMBL" id="BQNB010010590">
    <property type="protein sequence ID" value="GJS79331.1"/>
    <property type="molecule type" value="Genomic_DNA"/>
</dbReference>
<keyword evidence="3" id="KW-0255">Endonuclease</keyword>
<dbReference type="InterPro" id="IPR039537">
    <property type="entry name" value="Retrotran_Ty1/copia-like"/>
</dbReference>
<evidence type="ECO:0000256" key="1">
    <source>
        <dbReference type="ARBA" id="ARBA00022722"/>
    </source>
</evidence>
<name>A0ABQ4YPJ2_9ASTR</name>
<evidence type="ECO:0000313" key="15">
    <source>
        <dbReference type="EMBL" id="GJS79331.1"/>
    </source>
</evidence>
<comment type="caution">
    <text evidence="15">The sequence shown here is derived from an EMBL/GenBank/DDBJ whole genome shotgun (WGS) entry which is preliminary data.</text>
</comment>
<keyword evidence="5" id="KW-0460">Magnesium</keyword>
<evidence type="ECO:0000256" key="9">
    <source>
        <dbReference type="ARBA" id="ARBA00023172"/>
    </source>
</evidence>
<protein>
    <submittedName>
        <fullName evidence="15">Retrovirus-related pol polyprotein from transposon TNT 1-94</fullName>
    </submittedName>
</protein>
<keyword evidence="10" id="KW-0511">Multifunctional enzyme</keyword>
<feature type="compositionally biased region" description="Polar residues" evidence="11">
    <location>
        <begin position="226"/>
        <end position="237"/>
    </location>
</feature>
<keyword evidence="8" id="KW-0239">DNA-directed DNA polymerase</keyword>
<evidence type="ECO:0000256" key="11">
    <source>
        <dbReference type="SAM" id="MobiDB-lite"/>
    </source>
</evidence>
<evidence type="ECO:0000259" key="12">
    <source>
        <dbReference type="Pfam" id="PF07727"/>
    </source>
</evidence>
<evidence type="ECO:0000256" key="5">
    <source>
        <dbReference type="ARBA" id="ARBA00022842"/>
    </source>
</evidence>
<dbReference type="Pfam" id="PF07727">
    <property type="entry name" value="RVT_2"/>
    <property type="match status" value="1"/>
</dbReference>
<feature type="domain" description="GAG-pre-integrase" evidence="13">
    <location>
        <begin position="4"/>
        <end position="55"/>
    </location>
</feature>
<feature type="domain" description="Reverse transcriptase Ty1/copia-type" evidence="12">
    <location>
        <begin position="293"/>
        <end position="425"/>
    </location>
</feature>
<accession>A0ABQ4YPJ2</accession>
<dbReference type="InterPro" id="IPR057670">
    <property type="entry name" value="SH3_retrovirus"/>
</dbReference>
<evidence type="ECO:0000256" key="4">
    <source>
        <dbReference type="ARBA" id="ARBA00022801"/>
    </source>
</evidence>
<dbReference type="Pfam" id="PF13976">
    <property type="entry name" value="gag_pre-integrs"/>
    <property type="match status" value="1"/>
</dbReference>
<dbReference type="Pfam" id="PF25597">
    <property type="entry name" value="SH3_retrovirus"/>
    <property type="match status" value="1"/>
</dbReference>
<dbReference type="InterPro" id="IPR025724">
    <property type="entry name" value="GAG-pre-integrase_dom"/>
</dbReference>
<dbReference type="PANTHER" id="PTHR42648">
    <property type="entry name" value="TRANSPOSASE, PUTATIVE-RELATED"/>
    <property type="match status" value="1"/>
</dbReference>
<keyword evidence="7" id="KW-0695">RNA-directed DNA polymerase</keyword>
<evidence type="ECO:0000256" key="10">
    <source>
        <dbReference type="ARBA" id="ARBA00023268"/>
    </source>
</evidence>
<keyword evidence="6" id="KW-0229">DNA integration</keyword>
<evidence type="ECO:0000256" key="6">
    <source>
        <dbReference type="ARBA" id="ARBA00022908"/>
    </source>
</evidence>
<evidence type="ECO:0000259" key="14">
    <source>
        <dbReference type="Pfam" id="PF25597"/>
    </source>
</evidence>
<dbReference type="InterPro" id="IPR013103">
    <property type="entry name" value="RVT_2"/>
</dbReference>
<keyword evidence="4" id="KW-0378">Hydrolase</keyword>
<keyword evidence="8" id="KW-0548">Nucleotidyltransferase</keyword>